<dbReference type="CDD" id="cd09917">
    <property type="entry name" value="F-box_SF"/>
    <property type="match status" value="1"/>
</dbReference>
<dbReference type="InterPro" id="IPR036047">
    <property type="entry name" value="F-box-like_dom_sf"/>
</dbReference>
<dbReference type="InterPro" id="IPR001810">
    <property type="entry name" value="F-box_dom"/>
</dbReference>
<protein>
    <recommendedName>
        <fullName evidence="1">F-box domain-containing protein</fullName>
    </recommendedName>
</protein>
<dbReference type="OrthoDB" id="2635672at2759"/>
<gene>
    <name evidence="2" type="ORF">K443DRAFT_680640</name>
</gene>
<evidence type="ECO:0000259" key="1">
    <source>
        <dbReference type="PROSITE" id="PS50181"/>
    </source>
</evidence>
<organism evidence="2 3">
    <name type="scientific">Laccaria amethystina LaAM-08-1</name>
    <dbReference type="NCBI Taxonomy" id="1095629"/>
    <lineage>
        <taxon>Eukaryota</taxon>
        <taxon>Fungi</taxon>
        <taxon>Dikarya</taxon>
        <taxon>Basidiomycota</taxon>
        <taxon>Agaricomycotina</taxon>
        <taxon>Agaricomycetes</taxon>
        <taxon>Agaricomycetidae</taxon>
        <taxon>Agaricales</taxon>
        <taxon>Agaricineae</taxon>
        <taxon>Hydnangiaceae</taxon>
        <taxon>Laccaria</taxon>
    </lineage>
</organism>
<name>A0A0C9XRP9_9AGAR</name>
<evidence type="ECO:0000313" key="3">
    <source>
        <dbReference type="Proteomes" id="UP000054477"/>
    </source>
</evidence>
<dbReference type="EMBL" id="KN838665">
    <property type="protein sequence ID" value="KIJ98612.1"/>
    <property type="molecule type" value="Genomic_DNA"/>
</dbReference>
<reference evidence="2 3" key="1">
    <citation type="submission" date="2014-04" db="EMBL/GenBank/DDBJ databases">
        <authorList>
            <consortium name="DOE Joint Genome Institute"/>
            <person name="Kuo A."/>
            <person name="Kohler A."/>
            <person name="Nagy L.G."/>
            <person name="Floudas D."/>
            <person name="Copeland A."/>
            <person name="Barry K.W."/>
            <person name="Cichocki N."/>
            <person name="Veneault-Fourrey C."/>
            <person name="LaButti K."/>
            <person name="Lindquist E.A."/>
            <person name="Lipzen A."/>
            <person name="Lundell T."/>
            <person name="Morin E."/>
            <person name="Murat C."/>
            <person name="Sun H."/>
            <person name="Tunlid A."/>
            <person name="Henrissat B."/>
            <person name="Grigoriev I.V."/>
            <person name="Hibbett D.S."/>
            <person name="Martin F."/>
            <person name="Nordberg H.P."/>
            <person name="Cantor M.N."/>
            <person name="Hua S.X."/>
        </authorList>
    </citation>
    <scope>NUCLEOTIDE SEQUENCE [LARGE SCALE GENOMIC DNA]</scope>
    <source>
        <strain evidence="2 3">LaAM-08-1</strain>
    </source>
</reference>
<dbReference type="Pfam" id="PF12937">
    <property type="entry name" value="F-box-like"/>
    <property type="match status" value="1"/>
</dbReference>
<sequence length="541" mass="61361">MKRRLRRKMEIDGPLGKTSSAYATITDLPDELVEKIVQDLDDNGSICRLSLTCKRLHFLVLPMFFSRNKLENLENGYFHCRNPIPELLEAIRTALFVRNLSSITFYFTSGVEQVISDTSSLCRLLARIPPVGKILLGLPEYVSNLYEPQHVRNMERWGREFLKLLETIAKSGCRDLELLDPIGCLSNNYLHVATAKPTGTKFRRSRNLGGIRAHPHLTGMSTIQILSPRLFQPFFIGWIIDTLKVNRESLVCVHLNVTSICPDLLSHISKSVNLPAIKEVKIFAHSNLEWVGLCSFLNRHPSITSLRLDGILPVKDPQIPDPPIMLPYLTQLTAMSPIVTLLLQHRNRVPLLSFVCVLLDLNAQSELDGPDPLPAVATHTHISSLRLSNGLWGDICSILQRHIREDRYIRIITSLSHIRTVVLDQPFNSSPSPITIKGWLYLFPHLEHVDLSFRLLDARSGLSAEERHSVATEFATQFAADRPMMKTLSTELFWRVNLDDLRRMPGFKSTPSAGSRKSNRVLDRKECSCKCSEEPYYSETK</sequence>
<reference evidence="3" key="2">
    <citation type="submission" date="2015-01" db="EMBL/GenBank/DDBJ databases">
        <title>Evolutionary Origins and Diversification of the Mycorrhizal Mutualists.</title>
        <authorList>
            <consortium name="DOE Joint Genome Institute"/>
            <consortium name="Mycorrhizal Genomics Consortium"/>
            <person name="Kohler A."/>
            <person name="Kuo A."/>
            <person name="Nagy L.G."/>
            <person name="Floudas D."/>
            <person name="Copeland A."/>
            <person name="Barry K.W."/>
            <person name="Cichocki N."/>
            <person name="Veneault-Fourrey C."/>
            <person name="LaButti K."/>
            <person name="Lindquist E.A."/>
            <person name="Lipzen A."/>
            <person name="Lundell T."/>
            <person name="Morin E."/>
            <person name="Murat C."/>
            <person name="Riley R."/>
            <person name="Ohm R."/>
            <person name="Sun H."/>
            <person name="Tunlid A."/>
            <person name="Henrissat B."/>
            <person name="Grigoriev I.V."/>
            <person name="Hibbett D.S."/>
            <person name="Martin F."/>
        </authorList>
    </citation>
    <scope>NUCLEOTIDE SEQUENCE [LARGE SCALE GENOMIC DNA]</scope>
    <source>
        <strain evidence="3">LaAM-08-1</strain>
    </source>
</reference>
<keyword evidence="3" id="KW-1185">Reference proteome</keyword>
<dbReference type="PROSITE" id="PS50181">
    <property type="entry name" value="FBOX"/>
    <property type="match status" value="1"/>
</dbReference>
<feature type="domain" description="F-box" evidence="1">
    <location>
        <begin position="22"/>
        <end position="68"/>
    </location>
</feature>
<dbReference type="Proteomes" id="UP000054477">
    <property type="component" value="Unassembled WGS sequence"/>
</dbReference>
<dbReference type="AlphaFoldDB" id="A0A0C9XRP9"/>
<accession>A0A0C9XRP9</accession>
<evidence type="ECO:0000313" key="2">
    <source>
        <dbReference type="EMBL" id="KIJ98612.1"/>
    </source>
</evidence>
<proteinExistence type="predicted"/>
<dbReference type="SUPFAM" id="SSF81383">
    <property type="entry name" value="F-box domain"/>
    <property type="match status" value="1"/>
</dbReference>
<dbReference type="HOGENOM" id="CLU_027357_0_0_1"/>